<evidence type="ECO:0000313" key="3">
    <source>
        <dbReference type="Proteomes" id="UP000180166"/>
    </source>
</evidence>
<evidence type="ECO:0000259" key="1">
    <source>
        <dbReference type="Pfam" id="PF00296"/>
    </source>
</evidence>
<proteinExistence type="predicted"/>
<dbReference type="CDD" id="cd00347">
    <property type="entry name" value="Flavin_utilizing_monoxygenases"/>
    <property type="match status" value="1"/>
</dbReference>
<dbReference type="SUPFAM" id="SSF51679">
    <property type="entry name" value="Bacterial luciferase-like"/>
    <property type="match status" value="1"/>
</dbReference>
<dbReference type="PANTHER" id="PTHR30137">
    <property type="entry name" value="LUCIFERASE-LIKE MONOOXYGENASE"/>
    <property type="match status" value="1"/>
</dbReference>
<name>A0ABC8AM03_9NOCA</name>
<dbReference type="Pfam" id="PF00296">
    <property type="entry name" value="Bac_luciferase"/>
    <property type="match status" value="2"/>
</dbReference>
<gene>
    <name evidence="2" type="ORF">NS506_00910</name>
</gene>
<dbReference type="AlphaFoldDB" id="A0ABC8AM03"/>
<dbReference type="InterPro" id="IPR050766">
    <property type="entry name" value="Bact_Lucif_Oxidored"/>
</dbReference>
<feature type="domain" description="Luciferase-like" evidence="1">
    <location>
        <begin position="11"/>
        <end position="130"/>
    </location>
</feature>
<reference evidence="2 3" key="1">
    <citation type="submission" date="2016-10" db="EMBL/GenBank/DDBJ databases">
        <title>Genome sequence of Nocardia seriolae strain EM150506, isolated from Anguila japonica.</title>
        <authorList>
            <person name="Han H.-J."/>
        </authorList>
    </citation>
    <scope>NUCLEOTIDE SEQUENCE [LARGE SCALE GENOMIC DNA]</scope>
    <source>
        <strain evidence="2 3">EM150506</strain>
    </source>
</reference>
<accession>A0ABC8AM03</accession>
<feature type="domain" description="Luciferase-like" evidence="1">
    <location>
        <begin position="188"/>
        <end position="346"/>
    </location>
</feature>
<dbReference type="KEGG" id="nsr:NS506_00910"/>
<evidence type="ECO:0000313" key="2">
    <source>
        <dbReference type="EMBL" id="APA94984.1"/>
    </source>
</evidence>
<sequence length="383" mass="40917">MPHPTPTIPLSVLDLAPISTGSTPGQAVRNSVDLARHAERLGYHRFWVAEHHFVRVASSAPTTLIGLLAAATESIRVGSAAVQLGHHTSVSVVEAFGTIDALYPGRLDLGLGRSGHRVEQVRSAGVPPVPAPERPTEVRDGVIIPPPFFPGQLLDFSRVKAGLGALHLPGAQPLPYTDQVEDIGALLDGTYVSPEGVELHAVPGEHADIQLWLFGSSGGESARLAGRLGLPFAANYHVSPGTIVETVEAYRAAFRPSARFPRPYLVVSADVVVAEDDATAQHLASSYGHWVYSIRSGAGAAEYLDPATAPPLTDQQRRLVDDRVTTQFVGSPATVTERLHALRRLTGADEILITSVAFDHADRLNSHRLLAREWGLTPQVRAA</sequence>
<protein>
    <recommendedName>
        <fullName evidence="1">Luciferase-like domain-containing protein</fullName>
    </recommendedName>
</protein>
<organism evidence="2 3">
    <name type="scientific">Nocardia seriolae</name>
    <dbReference type="NCBI Taxonomy" id="37332"/>
    <lineage>
        <taxon>Bacteria</taxon>
        <taxon>Bacillati</taxon>
        <taxon>Actinomycetota</taxon>
        <taxon>Actinomycetes</taxon>
        <taxon>Mycobacteriales</taxon>
        <taxon>Nocardiaceae</taxon>
        <taxon>Nocardia</taxon>
    </lineage>
</organism>
<dbReference type="PANTHER" id="PTHR30137:SF6">
    <property type="entry name" value="LUCIFERASE-LIKE MONOOXYGENASE"/>
    <property type="match status" value="1"/>
</dbReference>
<dbReference type="InterPro" id="IPR036661">
    <property type="entry name" value="Luciferase-like_sf"/>
</dbReference>
<dbReference type="InterPro" id="IPR011251">
    <property type="entry name" value="Luciferase-like_dom"/>
</dbReference>
<dbReference type="RefSeq" id="WP_071343458.1">
    <property type="nucleotide sequence ID" value="NZ_CP017839.1"/>
</dbReference>
<dbReference type="Proteomes" id="UP000180166">
    <property type="component" value="Chromosome"/>
</dbReference>
<dbReference type="EMBL" id="CP017839">
    <property type="protein sequence ID" value="APA94984.1"/>
    <property type="molecule type" value="Genomic_DNA"/>
</dbReference>
<dbReference type="Gene3D" id="3.20.20.30">
    <property type="entry name" value="Luciferase-like domain"/>
    <property type="match status" value="1"/>
</dbReference>